<feature type="non-terminal residue" evidence="1">
    <location>
        <position position="494"/>
    </location>
</feature>
<gene>
    <name evidence="1" type="ORF">LTS18_011803</name>
</gene>
<sequence length="494" mass="53551">MKKQKNQHGGDDVMKANKFYMVAPFLGKLRQWINRQKYNDRQIAAAGHLVPQPAYDEAEVSGQDEVLSGQPSAMPNAASVEDGHLNRLLAGLGNPRSTSESTIVPELPASSTLDPAADLKRLLSVGAPPVPAHHPSQANPQANNLLDMLRNSSASAPQPGMRPSGNNNFLPQTPMEQIVQFPPQATTPHHQQPRPPPFSSMPPPPNFPYSPAHASYNGHTRMPTLEPKIEIRHGHRWEGKLLQQRPQESEYQQRPPMYQGPPPQFPNMAPPTQYPNMSHPAHNPNMEYAPQFPDAGAPPNLLQQAGNQQQSKSGQIPSQGPAVPPASKLPMPNLNEQKMGLLDMFKSPTAQTVEPNVQQNGRSSFPRTTTMPGQGARNGPLANQINVADLLRPKGAVSASNAAPISAKPERRSSLVPASVIPSKPQTKQQSDLLNLFRAPVSQKPTASSTLLQAAEPVELAAQPSPAILSHQQSRKPPIDTAFASRQEFSTTTN</sequence>
<reference evidence="1" key="1">
    <citation type="submission" date="2024-09" db="EMBL/GenBank/DDBJ databases">
        <title>Black Yeasts Isolated from many extreme environments.</title>
        <authorList>
            <person name="Coleine C."/>
            <person name="Stajich J.E."/>
            <person name="Selbmann L."/>
        </authorList>
    </citation>
    <scope>NUCLEOTIDE SEQUENCE</scope>
    <source>
        <strain evidence="1">CCFEE 5737</strain>
    </source>
</reference>
<proteinExistence type="predicted"/>
<comment type="caution">
    <text evidence="1">The sequence shown here is derived from an EMBL/GenBank/DDBJ whole genome shotgun (WGS) entry which is preliminary data.</text>
</comment>
<name>A0ACC3CYH8_9PEZI</name>
<evidence type="ECO:0000313" key="2">
    <source>
        <dbReference type="Proteomes" id="UP001186974"/>
    </source>
</evidence>
<organism evidence="1 2">
    <name type="scientific">Coniosporium uncinatum</name>
    <dbReference type="NCBI Taxonomy" id="93489"/>
    <lineage>
        <taxon>Eukaryota</taxon>
        <taxon>Fungi</taxon>
        <taxon>Dikarya</taxon>
        <taxon>Ascomycota</taxon>
        <taxon>Pezizomycotina</taxon>
        <taxon>Dothideomycetes</taxon>
        <taxon>Dothideomycetes incertae sedis</taxon>
        <taxon>Coniosporium</taxon>
    </lineage>
</organism>
<evidence type="ECO:0000313" key="1">
    <source>
        <dbReference type="EMBL" id="KAK3055413.1"/>
    </source>
</evidence>
<dbReference type="EMBL" id="JAWDJW010009804">
    <property type="protein sequence ID" value="KAK3055413.1"/>
    <property type="molecule type" value="Genomic_DNA"/>
</dbReference>
<accession>A0ACC3CYH8</accession>
<protein>
    <submittedName>
        <fullName evidence="1">Uncharacterized protein</fullName>
    </submittedName>
</protein>
<dbReference type="Proteomes" id="UP001186974">
    <property type="component" value="Unassembled WGS sequence"/>
</dbReference>
<keyword evidence="2" id="KW-1185">Reference proteome</keyword>